<evidence type="ECO:0000313" key="2">
    <source>
        <dbReference type="EMBL" id="KKM01281.1"/>
    </source>
</evidence>
<feature type="transmembrane region" description="Helical" evidence="1">
    <location>
        <begin position="82"/>
        <end position="99"/>
    </location>
</feature>
<keyword evidence="1" id="KW-0472">Membrane</keyword>
<accession>A0A0F9J5Y4</accession>
<keyword evidence="1" id="KW-0812">Transmembrane</keyword>
<organism evidence="2">
    <name type="scientific">marine sediment metagenome</name>
    <dbReference type="NCBI Taxonomy" id="412755"/>
    <lineage>
        <taxon>unclassified sequences</taxon>
        <taxon>metagenomes</taxon>
        <taxon>ecological metagenomes</taxon>
    </lineage>
</organism>
<name>A0A0F9J5Y4_9ZZZZ</name>
<evidence type="ECO:0000256" key="1">
    <source>
        <dbReference type="SAM" id="Phobius"/>
    </source>
</evidence>
<feature type="transmembrane region" description="Helical" evidence="1">
    <location>
        <begin position="51"/>
        <end position="75"/>
    </location>
</feature>
<reference evidence="2" key="1">
    <citation type="journal article" date="2015" name="Nature">
        <title>Complex archaea that bridge the gap between prokaryotes and eukaryotes.</title>
        <authorList>
            <person name="Spang A."/>
            <person name="Saw J.H."/>
            <person name="Jorgensen S.L."/>
            <person name="Zaremba-Niedzwiedzka K."/>
            <person name="Martijn J."/>
            <person name="Lind A.E."/>
            <person name="van Eijk R."/>
            <person name="Schleper C."/>
            <person name="Guy L."/>
            <person name="Ettema T.J."/>
        </authorList>
    </citation>
    <scope>NUCLEOTIDE SEQUENCE</scope>
</reference>
<sequence>MAISKISQYTLWALMAVSLVFVGVFFFGGFVEGTEGTPTAEPIITNVILRWSYILLIITVAILIVFQLVLIITNLQALKRMGIVLGIAAVLIFVSYQLADDTLINLIMYTGPDNVPGTLQIVGTTLIFTYILGILAIVSILYSAIANIFK</sequence>
<dbReference type="EMBL" id="LAZR01017235">
    <property type="protein sequence ID" value="KKM01281.1"/>
    <property type="molecule type" value="Genomic_DNA"/>
</dbReference>
<keyword evidence="1" id="KW-1133">Transmembrane helix</keyword>
<feature type="transmembrane region" description="Helical" evidence="1">
    <location>
        <begin position="12"/>
        <end position="31"/>
    </location>
</feature>
<protein>
    <submittedName>
        <fullName evidence="2">Uncharacterized protein</fullName>
    </submittedName>
</protein>
<dbReference type="AlphaFoldDB" id="A0A0F9J5Y4"/>
<feature type="transmembrane region" description="Helical" evidence="1">
    <location>
        <begin position="119"/>
        <end position="145"/>
    </location>
</feature>
<proteinExistence type="predicted"/>
<gene>
    <name evidence="2" type="ORF">LCGC14_1796000</name>
</gene>
<comment type="caution">
    <text evidence="2">The sequence shown here is derived from an EMBL/GenBank/DDBJ whole genome shotgun (WGS) entry which is preliminary data.</text>
</comment>